<dbReference type="InterPro" id="IPR051801">
    <property type="entry name" value="GH28_Enzymes"/>
</dbReference>
<evidence type="ECO:0000256" key="3">
    <source>
        <dbReference type="ARBA" id="ARBA00023295"/>
    </source>
</evidence>
<protein>
    <submittedName>
        <fullName evidence="5">Exo-poly-alpha-D-galacturonosidase</fullName>
        <ecNumber evidence="5">3.2.1.82</ecNumber>
    </submittedName>
</protein>
<keyword evidence="2 5" id="KW-0378">Hydrolase</keyword>
<dbReference type="InterPro" id="IPR011050">
    <property type="entry name" value="Pectin_lyase_fold/virulence"/>
</dbReference>
<dbReference type="PANTHER" id="PTHR31339:SF9">
    <property type="entry name" value="PLASMIN AND FIBRONECTIN-BINDING PROTEIN A"/>
    <property type="match status" value="1"/>
</dbReference>
<evidence type="ECO:0000256" key="1">
    <source>
        <dbReference type="ARBA" id="ARBA00008834"/>
    </source>
</evidence>
<gene>
    <name evidence="5" type="primary">pehX_2</name>
    <name evidence="5" type="ORF">GALL_53950</name>
</gene>
<keyword evidence="3 5" id="KW-0326">Glycosidase</keyword>
<dbReference type="Gene3D" id="2.160.20.10">
    <property type="entry name" value="Single-stranded right-handed beta-helix, Pectin lyase-like"/>
    <property type="match status" value="1"/>
</dbReference>
<dbReference type="AlphaFoldDB" id="A0A1J5SYE4"/>
<comment type="similarity">
    <text evidence="1">Belongs to the glycosyl hydrolase 28 family.</text>
</comment>
<evidence type="ECO:0000313" key="5">
    <source>
        <dbReference type="EMBL" id="OIR13577.1"/>
    </source>
</evidence>
<dbReference type="GO" id="GO:0005975">
    <property type="term" value="P:carbohydrate metabolic process"/>
    <property type="evidence" value="ECO:0007669"/>
    <property type="project" value="InterPro"/>
</dbReference>
<dbReference type="SUPFAM" id="SSF51126">
    <property type="entry name" value="Pectin lyase-like"/>
    <property type="match status" value="1"/>
</dbReference>
<evidence type="ECO:0000259" key="4">
    <source>
        <dbReference type="Pfam" id="PF12708"/>
    </source>
</evidence>
<dbReference type="InterPro" id="IPR006626">
    <property type="entry name" value="PbH1"/>
</dbReference>
<dbReference type="GO" id="GO:0004650">
    <property type="term" value="F:polygalacturonase activity"/>
    <property type="evidence" value="ECO:0007669"/>
    <property type="project" value="InterPro"/>
</dbReference>
<sequence>MNHFVILRALIALAIGFAASGLALGATFSIADHGALNDGRTVNTAAIQATVDACAAAGGGTVLIPPGTWVTGSIQLKSHVTLRLENGAVLKGSDNLRDYPPNGFKHPEMRQTTCLLWAIGQHDVAICGNGTIDLNDRPFFNWNLLRTGLPTAEDSQLADWQRKQCVVTALERPSQPLFFHDCQHLQVRDVTIRNSPCWTLVLSCCRDVQVIGTRIINNPQVPNNDGIHISGSKNVVISDCIIRGGDDAIACTGITNPASVCENISISNCILTSRSAALRIGYSSGKVRNVTASNLILKDCNRGILVQAGDGGWVHDVAIENVVMHTRMTAGAWWGKGEPLVISAADSESARISHISVSHVRGSAENSILVVGFHRNVSDVTLDDWSLNYNYSANSPLYGRTFDLAPAKPRPSLLAEGRMPWLYADSVVGLHLRDTRYAPGDLKGHPLALESVFKDVSR</sequence>
<comment type="caution">
    <text evidence="5">The sequence shown here is derived from an EMBL/GenBank/DDBJ whole genome shotgun (WGS) entry which is preliminary data.</text>
</comment>
<feature type="domain" description="Rhamnogalacturonase A/B/Epimerase-like pectate lyase" evidence="4">
    <location>
        <begin position="28"/>
        <end position="82"/>
    </location>
</feature>
<dbReference type="Pfam" id="PF00295">
    <property type="entry name" value="Glyco_hydro_28"/>
    <property type="match status" value="1"/>
</dbReference>
<name>A0A1J5SYE4_9ZZZZ</name>
<dbReference type="Pfam" id="PF12708">
    <property type="entry name" value="Pect-lyase_RHGA_epim"/>
    <property type="match status" value="1"/>
</dbReference>
<dbReference type="InterPro" id="IPR012334">
    <property type="entry name" value="Pectin_lyas_fold"/>
</dbReference>
<accession>A0A1J5SYE4</accession>
<reference evidence="5" key="1">
    <citation type="submission" date="2016-10" db="EMBL/GenBank/DDBJ databases">
        <title>Sequence of Gallionella enrichment culture.</title>
        <authorList>
            <person name="Poehlein A."/>
            <person name="Muehling M."/>
            <person name="Daniel R."/>
        </authorList>
    </citation>
    <scope>NUCLEOTIDE SEQUENCE</scope>
</reference>
<organism evidence="5">
    <name type="scientific">mine drainage metagenome</name>
    <dbReference type="NCBI Taxonomy" id="410659"/>
    <lineage>
        <taxon>unclassified sequences</taxon>
        <taxon>metagenomes</taxon>
        <taxon>ecological metagenomes</taxon>
    </lineage>
</organism>
<dbReference type="EMBL" id="MLJW01000014">
    <property type="protein sequence ID" value="OIR13577.1"/>
    <property type="molecule type" value="Genomic_DNA"/>
</dbReference>
<dbReference type="InterPro" id="IPR024535">
    <property type="entry name" value="RHGA/B-epi-like_pectate_lyase"/>
</dbReference>
<proteinExistence type="inferred from homology"/>
<dbReference type="EC" id="3.2.1.82" evidence="5"/>
<dbReference type="GO" id="GO:0033917">
    <property type="term" value="F:exo-poly-alpha-galacturonosidase activity"/>
    <property type="evidence" value="ECO:0007669"/>
    <property type="project" value="UniProtKB-EC"/>
</dbReference>
<evidence type="ECO:0000256" key="2">
    <source>
        <dbReference type="ARBA" id="ARBA00022801"/>
    </source>
</evidence>
<dbReference type="PANTHER" id="PTHR31339">
    <property type="entry name" value="PECTIN LYASE-RELATED"/>
    <property type="match status" value="1"/>
</dbReference>
<dbReference type="SMART" id="SM00710">
    <property type="entry name" value="PbH1"/>
    <property type="match status" value="6"/>
</dbReference>
<dbReference type="InterPro" id="IPR000743">
    <property type="entry name" value="Glyco_hydro_28"/>
</dbReference>